<proteinExistence type="inferred from homology"/>
<keyword evidence="3" id="KW-0813">Transport</keyword>
<feature type="transmembrane region" description="Helical" evidence="8">
    <location>
        <begin position="151"/>
        <end position="177"/>
    </location>
</feature>
<evidence type="ECO:0000256" key="7">
    <source>
        <dbReference type="ARBA" id="ARBA00023136"/>
    </source>
</evidence>
<accession>A0A4Q9GN39</accession>
<name>A0A4Q9GN39_9MICO</name>
<dbReference type="InterPro" id="IPR002549">
    <property type="entry name" value="AI-2E-like"/>
</dbReference>
<keyword evidence="5 8" id="KW-0812">Transmembrane</keyword>
<evidence type="ECO:0000313" key="10">
    <source>
        <dbReference type="Proteomes" id="UP000294194"/>
    </source>
</evidence>
<dbReference type="PANTHER" id="PTHR21716">
    <property type="entry name" value="TRANSMEMBRANE PROTEIN"/>
    <property type="match status" value="1"/>
</dbReference>
<dbReference type="PANTHER" id="PTHR21716:SF53">
    <property type="entry name" value="PERMEASE PERM-RELATED"/>
    <property type="match status" value="1"/>
</dbReference>
<feature type="transmembrane region" description="Helical" evidence="8">
    <location>
        <begin position="34"/>
        <end position="51"/>
    </location>
</feature>
<comment type="subcellular location">
    <subcellularLocation>
        <location evidence="1">Cell membrane</location>
        <topology evidence="1">Multi-pass membrane protein</topology>
    </subcellularLocation>
</comment>
<protein>
    <submittedName>
        <fullName evidence="9">AI-2E family transporter</fullName>
    </submittedName>
</protein>
<keyword evidence="4" id="KW-1003">Cell membrane</keyword>
<evidence type="ECO:0000256" key="5">
    <source>
        <dbReference type="ARBA" id="ARBA00022692"/>
    </source>
</evidence>
<keyword evidence="10" id="KW-1185">Reference proteome</keyword>
<sequence length="361" mass="37928">MKIQNPFRLGLLAGLGVLLAITIGNSVATLATILTYIGAAIFLALGLDPFVTWLEKKGMKRPVAILIALVAVLGIVAGLILALIPVIVEQVANLTEQITNNIVPGIQDGSLIEGIQNSLSFLDPQTLETIFAQVQTAIADPAFLTSIRDGVVGAGVGVANGVFGVIIVTILMIYFVASLSSLKRGVYRLVPASRRESFIDIAEQISVSVGRYVMGQASLALVNGVVSFLMLQFLFQVQYAALLAFIAFLGSLIPLVGTLSASVVITLSVLAFNAGDTFFATPIPLFAAVGVWYLVYMQIEAYVLNPRIMAHAVQVPGVVVVIAALAGGTLLGILGALIAIPVAAAVQLIIKEVVIPRQNEL</sequence>
<dbReference type="Proteomes" id="UP000294194">
    <property type="component" value="Unassembled WGS sequence"/>
</dbReference>
<evidence type="ECO:0000256" key="4">
    <source>
        <dbReference type="ARBA" id="ARBA00022475"/>
    </source>
</evidence>
<evidence type="ECO:0000256" key="3">
    <source>
        <dbReference type="ARBA" id="ARBA00022448"/>
    </source>
</evidence>
<evidence type="ECO:0000256" key="8">
    <source>
        <dbReference type="SAM" id="Phobius"/>
    </source>
</evidence>
<gene>
    <name evidence="9" type="ORF">EYE40_01705</name>
</gene>
<dbReference type="Pfam" id="PF01594">
    <property type="entry name" value="AI-2E_transport"/>
    <property type="match status" value="1"/>
</dbReference>
<keyword evidence="7 8" id="KW-0472">Membrane</keyword>
<comment type="caution">
    <text evidence="9">The sequence shown here is derived from an EMBL/GenBank/DDBJ whole genome shotgun (WGS) entry which is preliminary data.</text>
</comment>
<evidence type="ECO:0000256" key="1">
    <source>
        <dbReference type="ARBA" id="ARBA00004651"/>
    </source>
</evidence>
<dbReference type="AlphaFoldDB" id="A0A4Q9GN39"/>
<reference evidence="10" key="1">
    <citation type="submission" date="2019-02" db="EMBL/GenBank/DDBJ databases">
        <title>Glaciihabitans arcticus sp. nov., a psychrotolerant bacterium isolated from polar soil.</title>
        <authorList>
            <person name="Dahal R.H."/>
        </authorList>
    </citation>
    <scope>NUCLEOTIDE SEQUENCE [LARGE SCALE GENOMIC DNA]</scope>
    <source>
        <strain evidence="10">RP-3-7</strain>
    </source>
</reference>
<feature type="transmembrane region" description="Helical" evidence="8">
    <location>
        <begin position="278"/>
        <end position="296"/>
    </location>
</feature>
<evidence type="ECO:0000256" key="6">
    <source>
        <dbReference type="ARBA" id="ARBA00022989"/>
    </source>
</evidence>
<comment type="similarity">
    <text evidence="2">Belongs to the autoinducer-2 exporter (AI-2E) (TC 2.A.86) family.</text>
</comment>
<feature type="transmembrane region" description="Helical" evidence="8">
    <location>
        <begin position="63"/>
        <end position="88"/>
    </location>
</feature>
<dbReference type="RefSeq" id="WP_130980322.1">
    <property type="nucleotide sequence ID" value="NZ_SISG01000001.1"/>
</dbReference>
<keyword evidence="6 8" id="KW-1133">Transmembrane helix</keyword>
<feature type="transmembrane region" description="Helical" evidence="8">
    <location>
        <begin position="239"/>
        <end position="272"/>
    </location>
</feature>
<evidence type="ECO:0000256" key="2">
    <source>
        <dbReference type="ARBA" id="ARBA00009773"/>
    </source>
</evidence>
<organism evidence="9 10">
    <name type="scientific">Glaciihabitans arcticus</name>
    <dbReference type="NCBI Taxonomy" id="2668039"/>
    <lineage>
        <taxon>Bacteria</taxon>
        <taxon>Bacillati</taxon>
        <taxon>Actinomycetota</taxon>
        <taxon>Actinomycetes</taxon>
        <taxon>Micrococcales</taxon>
        <taxon>Microbacteriaceae</taxon>
        <taxon>Glaciihabitans</taxon>
    </lineage>
</organism>
<dbReference type="EMBL" id="SISG01000001">
    <property type="protein sequence ID" value="TBN56212.1"/>
    <property type="molecule type" value="Genomic_DNA"/>
</dbReference>
<dbReference type="GO" id="GO:0005886">
    <property type="term" value="C:plasma membrane"/>
    <property type="evidence" value="ECO:0007669"/>
    <property type="project" value="UniProtKB-SubCell"/>
</dbReference>
<evidence type="ECO:0000313" key="9">
    <source>
        <dbReference type="EMBL" id="TBN56212.1"/>
    </source>
</evidence>
<dbReference type="GO" id="GO:0055085">
    <property type="term" value="P:transmembrane transport"/>
    <property type="evidence" value="ECO:0007669"/>
    <property type="project" value="TreeGrafter"/>
</dbReference>